<dbReference type="EMBL" id="BMAU01021294">
    <property type="protein sequence ID" value="GFY10077.1"/>
    <property type="molecule type" value="Genomic_DNA"/>
</dbReference>
<protein>
    <submittedName>
        <fullName evidence="1">Uncharacterized protein</fullName>
    </submittedName>
</protein>
<accession>A0A8X6SJ22</accession>
<name>A0A8X6SJ22_TRICX</name>
<gene>
    <name evidence="1" type="ORF">TNCV_1946221</name>
</gene>
<dbReference type="AlphaFoldDB" id="A0A8X6SJ22"/>
<sequence length="87" mass="9571">MNISLTNRLDEWWTTICHLPNGHSEVRLNSVISSGGYVKEKAFGSTLPVNLADLKQHITTPIDGLDSDTLAGIWAEIDHLLNVCLVT</sequence>
<evidence type="ECO:0000313" key="2">
    <source>
        <dbReference type="Proteomes" id="UP000887159"/>
    </source>
</evidence>
<organism evidence="1 2">
    <name type="scientific">Trichonephila clavipes</name>
    <name type="common">Golden silk orbweaver</name>
    <name type="synonym">Nephila clavipes</name>
    <dbReference type="NCBI Taxonomy" id="2585209"/>
    <lineage>
        <taxon>Eukaryota</taxon>
        <taxon>Metazoa</taxon>
        <taxon>Ecdysozoa</taxon>
        <taxon>Arthropoda</taxon>
        <taxon>Chelicerata</taxon>
        <taxon>Arachnida</taxon>
        <taxon>Araneae</taxon>
        <taxon>Araneomorphae</taxon>
        <taxon>Entelegynae</taxon>
        <taxon>Araneoidea</taxon>
        <taxon>Nephilidae</taxon>
        <taxon>Trichonephila</taxon>
    </lineage>
</organism>
<evidence type="ECO:0000313" key="1">
    <source>
        <dbReference type="EMBL" id="GFY10077.1"/>
    </source>
</evidence>
<reference evidence="1" key="1">
    <citation type="submission" date="2020-08" db="EMBL/GenBank/DDBJ databases">
        <title>Multicomponent nature underlies the extraordinary mechanical properties of spider dragline silk.</title>
        <authorList>
            <person name="Kono N."/>
            <person name="Nakamura H."/>
            <person name="Mori M."/>
            <person name="Yoshida Y."/>
            <person name="Ohtoshi R."/>
            <person name="Malay A.D."/>
            <person name="Moran D.A.P."/>
            <person name="Tomita M."/>
            <person name="Numata K."/>
            <person name="Arakawa K."/>
        </authorList>
    </citation>
    <scope>NUCLEOTIDE SEQUENCE</scope>
</reference>
<dbReference type="Proteomes" id="UP000887159">
    <property type="component" value="Unassembled WGS sequence"/>
</dbReference>
<keyword evidence="2" id="KW-1185">Reference proteome</keyword>
<comment type="caution">
    <text evidence="1">The sequence shown here is derived from an EMBL/GenBank/DDBJ whole genome shotgun (WGS) entry which is preliminary data.</text>
</comment>
<proteinExistence type="predicted"/>